<sequence>MPEREVRGYRTVALPRNAPRSILDDGESCPLGERTLHGIPFDFGEERGDAALLRVESEAVTIPLGRSFRSRWTAARRPTSTAGPVAPARTCPGGERRSRRSTARTYGWPRPRRPG</sequence>
<gene>
    <name evidence="2" type="ORF">C1I98_03525</name>
</gene>
<dbReference type="EMBL" id="POUA01000014">
    <property type="protein sequence ID" value="PZG55500.1"/>
    <property type="molecule type" value="Genomic_DNA"/>
</dbReference>
<evidence type="ECO:0000313" key="2">
    <source>
        <dbReference type="EMBL" id="PZG55500.1"/>
    </source>
</evidence>
<feature type="region of interest" description="Disordered" evidence="1">
    <location>
        <begin position="74"/>
        <end position="115"/>
    </location>
</feature>
<dbReference type="Proteomes" id="UP000248544">
    <property type="component" value="Unassembled WGS sequence"/>
</dbReference>
<name>A0A2W2HY04_9ACTN</name>
<reference evidence="2 3" key="1">
    <citation type="submission" date="2018-01" db="EMBL/GenBank/DDBJ databases">
        <title>Draft genome sequence of Sphaerisporangium sp. 7K107.</title>
        <authorList>
            <person name="Sahin N."/>
            <person name="Saygin H."/>
            <person name="Ay H."/>
        </authorList>
    </citation>
    <scope>NUCLEOTIDE SEQUENCE [LARGE SCALE GENOMIC DNA]</scope>
    <source>
        <strain evidence="2 3">7K107</strain>
    </source>
</reference>
<evidence type="ECO:0000256" key="1">
    <source>
        <dbReference type="SAM" id="MobiDB-lite"/>
    </source>
</evidence>
<keyword evidence="3" id="KW-1185">Reference proteome</keyword>
<protein>
    <submittedName>
        <fullName evidence="2">Uncharacterized protein</fullName>
    </submittedName>
</protein>
<dbReference type="AlphaFoldDB" id="A0A2W2HY04"/>
<accession>A0A2W2HY04</accession>
<evidence type="ECO:0000313" key="3">
    <source>
        <dbReference type="Proteomes" id="UP000248544"/>
    </source>
</evidence>
<dbReference type="RefSeq" id="WP_111165610.1">
    <property type="nucleotide sequence ID" value="NZ_POUA01000014.1"/>
</dbReference>
<organism evidence="2 3">
    <name type="scientific">Spongiactinospora gelatinilytica</name>
    <dbReference type="NCBI Taxonomy" id="2666298"/>
    <lineage>
        <taxon>Bacteria</taxon>
        <taxon>Bacillati</taxon>
        <taxon>Actinomycetota</taxon>
        <taxon>Actinomycetes</taxon>
        <taxon>Streptosporangiales</taxon>
        <taxon>Streptosporangiaceae</taxon>
        <taxon>Spongiactinospora</taxon>
    </lineage>
</organism>
<comment type="caution">
    <text evidence="2">The sequence shown here is derived from an EMBL/GenBank/DDBJ whole genome shotgun (WGS) entry which is preliminary data.</text>
</comment>
<proteinExistence type="predicted"/>